<dbReference type="InterPro" id="IPR023753">
    <property type="entry name" value="FAD/NAD-binding_dom"/>
</dbReference>
<dbReference type="EMBL" id="UAWN01000014">
    <property type="protein sequence ID" value="SQC39499.1"/>
    <property type="molecule type" value="Genomic_DNA"/>
</dbReference>
<proteinExistence type="predicted"/>
<protein>
    <submittedName>
        <fullName evidence="3">Pyridine nucleotide-disulfide oxidoreductase</fullName>
    </submittedName>
</protein>
<dbReference type="Gene3D" id="1.10.10.1100">
    <property type="entry name" value="BFD-like [2Fe-2S]-binding domain"/>
    <property type="match status" value="1"/>
</dbReference>
<evidence type="ECO:0000313" key="4">
    <source>
        <dbReference type="Proteomes" id="UP000251088"/>
    </source>
</evidence>
<dbReference type="Gene3D" id="3.50.50.60">
    <property type="entry name" value="FAD/NAD(P)-binding domain"/>
    <property type="match status" value="1"/>
</dbReference>
<evidence type="ECO:0000313" key="3">
    <source>
        <dbReference type="EMBL" id="SQC39499.1"/>
    </source>
</evidence>
<dbReference type="InterPro" id="IPR036188">
    <property type="entry name" value="FAD/NAD-bd_sf"/>
</dbReference>
<evidence type="ECO:0000256" key="1">
    <source>
        <dbReference type="ARBA" id="ARBA00023002"/>
    </source>
</evidence>
<dbReference type="PANTHER" id="PTHR42949">
    <property type="entry name" value="ANAEROBIC GLYCEROL-3-PHOSPHATE DEHYDROGENASE SUBUNIT B"/>
    <property type="match status" value="1"/>
</dbReference>
<gene>
    <name evidence="3" type="ORF">NCTC9128_05637</name>
</gene>
<sequence length="233" mass="24826">MALAAEAAPVATLAPKGYLSGAQAIRAHGTTRLEAVTLRQRGVERTIACDRLAIGYGLIPNIETALLFGCATAQEAIQVNRWQQTSIADIYAAGECTGFGGSELALAEGEIAGFAAAGASHQAQKLFTRRARWQRFAAAINRTFRLRESLKNAATPESLLCRCEDVRCGDVDAAGSWTQAKLTQRCGMGACQGHTCAASARWLYGWPLPQPREPLSPARAETLIALARLSAEP</sequence>
<dbReference type="GO" id="GO:0016491">
    <property type="term" value="F:oxidoreductase activity"/>
    <property type="evidence" value="ECO:0007669"/>
    <property type="project" value="UniProtKB-KW"/>
</dbReference>
<evidence type="ECO:0000259" key="2">
    <source>
        <dbReference type="Pfam" id="PF07992"/>
    </source>
</evidence>
<feature type="domain" description="FAD/NAD(P)-binding" evidence="2">
    <location>
        <begin position="35"/>
        <end position="101"/>
    </location>
</feature>
<keyword evidence="1" id="KW-0560">Oxidoreductase</keyword>
<dbReference type="InterPro" id="IPR051691">
    <property type="entry name" value="Metab_Enz_Cyan_OpOx_G3PDH"/>
</dbReference>
<dbReference type="Pfam" id="PF07992">
    <property type="entry name" value="Pyr_redox_2"/>
    <property type="match status" value="1"/>
</dbReference>
<dbReference type="Proteomes" id="UP000251088">
    <property type="component" value="Unassembled WGS sequence"/>
</dbReference>
<dbReference type="AlphaFoldDB" id="A0A2X3GSE1"/>
<accession>A0A2X3GSE1</accession>
<name>A0A2X3GSE1_KLEPN</name>
<dbReference type="SUPFAM" id="SSF51905">
    <property type="entry name" value="FAD/NAD(P)-binding domain"/>
    <property type="match status" value="1"/>
</dbReference>
<reference evidence="3 4" key="1">
    <citation type="submission" date="2018-06" db="EMBL/GenBank/DDBJ databases">
        <authorList>
            <consortium name="Pathogen Informatics"/>
            <person name="Doyle S."/>
        </authorList>
    </citation>
    <scope>NUCLEOTIDE SEQUENCE [LARGE SCALE GENOMIC DNA]</scope>
    <source>
        <strain evidence="3 4">NCTC9128</strain>
    </source>
</reference>
<organism evidence="3 4">
    <name type="scientific">Klebsiella pneumoniae</name>
    <dbReference type="NCBI Taxonomy" id="573"/>
    <lineage>
        <taxon>Bacteria</taxon>
        <taxon>Pseudomonadati</taxon>
        <taxon>Pseudomonadota</taxon>
        <taxon>Gammaproteobacteria</taxon>
        <taxon>Enterobacterales</taxon>
        <taxon>Enterobacteriaceae</taxon>
        <taxon>Klebsiella/Raoultella group</taxon>
        <taxon>Klebsiella</taxon>
        <taxon>Klebsiella pneumoniae complex</taxon>
    </lineage>
</organism>
<dbReference type="PANTHER" id="PTHR42949:SF3">
    <property type="entry name" value="ANAEROBIC GLYCEROL-3-PHOSPHATE DEHYDROGENASE SUBUNIT B"/>
    <property type="match status" value="1"/>
</dbReference>
<dbReference type="InterPro" id="IPR041854">
    <property type="entry name" value="BFD-like_2Fe2S-bd_dom_sf"/>
</dbReference>